<dbReference type="RefSeq" id="XP_040874947.1">
    <property type="nucleotide sequence ID" value="XM_041025451.1"/>
</dbReference>
<organism evidence="2 3">
    <name type="scientific">Aureobasidium melanogenum (strain CBS 110374)</name>
    <name type="common">Aureobasidium pullulans var. melanogenum</name>
    <dbReference type="NCBI Taxonomy" id="1043003"/>
    <lineage>
        <taxon>Eukaryota</taxon>
        <taxon>Fungi</taxon>
        <taxon>Dikarya</taxon>
        <taxon>Ascomycota</taxon>
        <taxon>Pezizomycotina</taxon>
        <taxon>Dothideomycetes</taxon>
        <taxon>Dothideomycetidae</taxon>
        <taxon>Dothideales</taxon>
        <taxon>Saccotheciaceae</taxon>
        <taxon>Aureobasidium</taxon>
    </lineage>
</organism>
<gene>
    <name evidence="2" type="ORF">M437DRAFT_70445</name>
</gene>
<dbReference type="Proteomes" id="UP000030672">
    <property type="component" value="Unassembled WGS sequence"/>
</dbReference>
<feature type="chain" id="PRO_5001700562" description="CBM1 domain-containing protein" evidence="1">
    <location>
        <begin position="22"/>
        <end position="439"/>
    </location>
</feature>
<accession>A0A074VC39</accession>
<evidence type="ECO:0000313" key="3">
    <source>
        <dbReference type="Proteomes" id="UP000030672"/>
    </source>
</evidence>
<evidence type="ECO:0008006" key="4">
    <source>
        <dbReference type="Google" id="ProtNLM"/>
    </source>
</evidence>
<protein>
    <recommendedName>
        <fullName evidence="4">CBM1 domain-containing protein</fullName>
    </recommendedName>
</protein>
<evidence type="ECO:0000313" key="2">
    <source>
        <dbReference type="EMBL" id="KEQ57923.1"/>
    </source>
</evidence>
<evidence type="ECO:0000256" key="1">
    <source>
        <dbReference type="SAM" id="SignalP"/>
    </source>
</evidence>
<proteinExistence type="predicted"/>
<dbReference type="AlphaFoldDB" id="A0A074VC39"/>
<name>A0A074VC39_AURM1</name>
<dbReference type="STRING" id="1043003.A0A074VC39"/>
<reference evidence="2 3" key="1">
    <citation type="journal article" date="2014" name="BMC Genomics">
        <title>Genome sequencing of four Aureobasidium pullulans varieties: biotechnological potential, stress tolerance, and description of new species.</title>
        <authorList>
            <person name="Gostin Ar C."/>
            <person name="Ohm R.A."/>
            <person name="Kogej T."/>
            <person name="Sonjak S."/>
            <person name="Turk M."/>
            <person name="Zajc J."/>
            <person name="Zalar P."/>
            <person name="Grube M."/>
            <person name="Sun H."/>
            <person name="Han J."/>
            <person name="Sharma A."/>
            <person name="Chiniquy J."/>
            <person name="Ngan C.Y."/>
            <person name="Lipzen A."/>
            <person name="Barry K."/>
            <person name="Grigoriev I.V."/>
            <person name="Gunde-Cimerman N."/>
        </authorList>
    </citation>
    <scope>NUCLEOTIDE SEQUENCE [LARGE SCALE GENOMIC DNA]</scope>
    <source>
        <strain evidence="2 3">CBS 110374</strain>
    </source>
</reference>
<dbReference type="GeneID" id="63918824"/>
<dbReference type="HOGENOM" id="CLU_623993_0_0_1"/>
<dbReference type="EMBL" id="KL584865">
    <property type="protein sequence ID" value="KEQ57923.1"/>
    <property type="molecule type" value="Genomic_DNA"/>
</dbReference>
<keyword evidence="3" id="KW-1185">Reference proteome</keyword>
<keyword evidence="1" id="KW-0732">Signal</keyword>
<sequence length="439" mass="45502">MTRSFLKTAAVCLAVANLSNAAAVDKCNADNCLRAVRASSHAPFPSSATADCISFLRKTVTPCVVSSYITQTVTVTATPVTITQTNTAQLTVPTTEVVSVTSVATSLDLTATSFTSSEVDVTQTSYTTVVTSILPAKRDAGYKAPLDAPVFTNAKLQGRAVSTTANTCAATTTSASSVPTYASACSGTVRYSSACQCAGLTAATTTLTASTTIITDTITVTVTPTATAQATQTQTISETTTSTDIIPTTISTTVTTVVVTEPYTVTTSVVIPTTIGQNYCRSYLLVATAGHQIGQYVTASIPSQAISYGNPELTSDVSQAMSYVLGSDGRLYGNNIYQVETTSNPAYNYLQQMNTASSAYYEANYGYSPLHCSVAIAGVNVVGSSAGALSCTLQGSAIFFQTCTNVNYPNLLISGPSVNYAYGCADPLLAAIFNGFTRC</sequence>
<feature type="signal peptide" evidence="1">
    <location>
        <begin position="1"/>
        <end position="21"/>
    </location>
</feature>